<dbReference type="Pfam" id="PF07716">
    <property type="entry name" value="bZIP_2"/>
    <property type="match status" value="1"/>
</dbReference>
<dbReference type="Proteomes" id="UP000636479">
    <property type="component" value="Unassembled WGS sequence"/>
</dbReference>
<evidence type="ECO:0000313" key="4">
    <source>
        <dbReference type="Proteomes" id="UP000636479"/>
    </source>
</evidence>
<feature type="region of interest" description="Disordered" evidence="1">
    <location>
        <begin position="318"/>
        <end position="384"/>
    </location>
</feature>
<dbReference type="AlphaFoldDB" id="A0A8H6TGF1"/>
<comment type="caution">
    <text evidence="3">The sequence shown here is derived from an EMBL/GenBank/DDBJ whole genome shotgun (WGS) entry which is preliminary data.</text>
</comment>
<dbReference type="CDD" id="cd12193">
    <property type="entry name" value="bZIP_GCN4"/>
    <property type="match status" value="1"/>
</dbReference>
<keyword evidence="4" id="KW-1185">Reference proteome</keyword>
<accession>A0A8H6TGF1</accession>
<dbReference type="RefSeq" id="XP_037226305.1">
    <property type="nucleotide sequence ID" value="XM_037358395.1"/>
</dbReference>
<dbReference type="GeneID" id="59340911"/>
<dbReference type="Gene3D" id="3.30.160.60">
    <property type="entry name" value="Classic Zinc Finger"/>
    <property type="match status" value="1"/>
</dbReference>
<feature type="domain" description="BZIP" evidence="2">
    <location>
        <begin position="443"/>
        <end position="457"/>
    </location>
</feature>
<dbReference type="OrthoDB" id="2257100at2759"/>
<organism evidence="3 4">
    <name type="scientific">Mycena indigotica</name>
    <dbReference type="NCBI Taxonomy" id="2126181"/>
    <lineage>
        <taxon>Eukaryota</taxon>
        <taxon>Fungi</taxon>
        <taxon>Dikarya</taxon>
        <taxon>Basidiomycota</taxon>
        <taxon>Agaricomycotina</taxon>
        <taxon>Agaricomycetes</taxon>
        <taxon>Agaricomycetidae</taxon>
        <taxon>Agaricales</taxon>
        <taxon>Marasmiineae</taxon>
        <taxon>Mycenaceae</taxon>
        <taxon>Mycena</taxon>
    </lineage>
</organism>
<evidence type="ECO:0000256" key="1">
    <source>
        <dbReference type="SAM" id="MobiDB-lite"/>
    </source>
</evidence>
<dbReference type="GO" id="GO:0003700">
    <property type="term" value="F:DNA-binding transcription factor activity"/>
    <property type="evidence" value="ECO:0007669"/>
    <property type="project" value="InterPro"/>
</dbReference>
<proteinExistence type="predicted"/>
<protein>
    <submittedName>
        <fullName evidence="3">BZIP domain-containing protein</fullName>
    </submittedName>
</protein>
<evidence type="ECO:0000259" key="2">
    <source>
        <dbReference type="PROSITE" id="PS00036"/>
    </source>
</evidence>
<dbReference type="InterPro" id="IPR046347">
    <property type="entry name" value="bZIP_sf"/>
</dbReference>
<feature type="compositionally biased region" description="Acidic residues" evidence="1">
    <location>
        <begin position="419"/>
        <end position="428"/>
    </location>
</feature>
<sequence length="502" mass="54711">MDSGLGLDTARAIVENERVGASAVGTCFFRIHLAVEVALTPSLAISNTSYHNSTSTQRQDVRSVLNSAASSVLSTAPRSYGHLSAPLESHLSSLPHNYVPIDTDKSRPRTTPVFATREDLAAHYGIPQHFPPAPRPIVHHTQQLPKQQPSSHFDFDTIRKNYIAMLQQKPTDPEPTVSDPQPGPAGADAIQALNELLASPEFQNYDSFDVTSPLFEDSASPSVSPLFEDNGSFDSYLTSPMETPYEEFATSPMEDSPFSDFLKTPILPSADADLLTGPLIEDVGYGDDFSLFGGVSAFPTFEVTTNPKLPPTPELYTLSSPGSDSIDPSSTVFASNPKAPPVAPAAPTPPPASVTTTTTRVRKSKATGTRKNLKPESLLPMDAPTQSRSYALPSATSRKAVPAVFAQKKRLHSAAFATNDDDDEEELEPLLPTATEKEQIEHKRRQNTLAARKSRKRKLEHQRMLEGEITDLNADRDLWKSRALKAQDVLRANGITLNWDDE</sequence>
<feature type="compositionally biased region" description="Pro residues" evidence="1">
    <location>
        <begin position="338"/>
        <end position="352"/>
    </location>
</feature>
<gene>
    <name evidence="3" type="ORF">MIND_00146900</name>
</gene>
<reference evidence="3" key="1">
    <citation type="submission" date="2020-05" db="EMBL/GenBank/DDBJ databases">
        <title>Mycena genomes resolve the evolution of fungal bioluminescence.</title>
        <authorList>
            <person name="Tsai I.J."/>
        </authorList>
    </citation>
    <scope>NUCLEOTIDE SEQUENCE</scope>
    <source>
        <strain evidence="3">171206Taipei</strain>
    </source>
</reference>
<dbReference type="EMBL" id="JACAZF010000001">
    <property type="protein sequence ID" value="KAF7316282.1"/>
    <property type="molecule type" value="Genomic_DNA"/>
</dbReference>
<feature type="compositionally biased region" description="Basic residues" evidence="1">
    <location>
        <begin position="442"/>
        <end position="459"/>
    </location>
</feature>
<feature type="region of interest" description="Disordered" evidence="1">
    <location>
        <begin position="415"/>
        <end position="459"/>
    </location>
</feature>
<dbReference type="PROSITE" id="PS00036">
    <property type="entry name" value="BZIP_BASIC"/>
    <property type="match status" value="1"/>
</dbReference>
<dbReference type="SUPFAM" id="SSF57959">
    <property type="entry name" value="Leucine zipper domain"/>
    <property type="match status" value="1"/>
</dbReference>
<evidence type="ECO:0000313" key="3">
    <source>
        <dbReference type="EMBL" id="KAF7316282.1"/>
    </source>
</evidence>
<dbReference type="InterPro" id="IPR004827">
    <property type="entry name" value="bZIP"/>
</dbReference>
<name>A0A8H6TGF1_9AGAR</name>
<feature type="compositionally biased region" description="Low complexity" evidence="1">
    <location>
        <begin position="319"/>
        <end position="337"/>
    </location>
</feature>